<protein>
    <submittedName>
        <fullName evidence="2">Uncharacterized protein</fullName>
    </submittedName>
</protein>
<dbReference type="AlphaFoldDB" id="A0A8D9AX24"/>
<keyword evidence="1" id="KW-0812">Transmembrane</keyword>
<keyword evidence="1" id="KW-1133">Transmembrane helix</keyword>
<feature type="transmembrane region" description="Helical" evidence="1">
    <location>
        <begin position="40"/>
        <end position="59"/>
    </location>
</feature>
<dbReference type="EMBL" id="HBUF01593504">
    <property type="protein sequence ID" value="CAG6774064.1"/>
    <property type="molecule type" value="Transcribed_RNA"/>
</dbReference>
<sequence>MFLLGVSIILLSMHSHVSLRSQYHSPFNAFSCFSWESVSFSFQCILMFLLGVSIILLSIHSHVSLRNQNHFPFNTFGKNQQIKSNKTRRNHQFDTRLRVEFKVFTQGFLES</sequence>
<organism evidence="2">
    <name type="scientific">Cacopsylla melanoneura</name>
    <dbReference type="NCBI Taxonomy" id="428564"/>
    <lineage>
        <taxon>Eukaryota</taxon>
        <taxon>Metazoa</taxon>
        <taxon>Ecdysozoa</taxon>
        <taxon>Arthropoda</taxon>
        <taxon>Hexapoda</taxon>
        <taxon>Insecta</taxon>
        <taxon>Pterygota</taxon>
        <taxon>Neoptera</taxon>
        <taxon>Paraneoptera</taxon>
        <taxon>Hemiptera</taxon>
        <taxon>Sternorrhyncha</taxon>
        <taxon>Psylloidea</taxon>
        <taxon>Psyllidae</taxon>
        <taxon>Psyllinae</taxon>
        <taxon>Cacopsylla</taxon>
    </lineage>
</organism>
<keyword evidence="1" id="KW-0472">Membrane</keyword>
<name>A0A8D9AX24_9HEMI</name>
<evidence type="ECO:0000313" key="2">
    <source>
        <dbReference type="EMBL" id="CAG6774065.1"/>
    </source>
</evidence>
<accession>A0A8D9AX24</accession>
<proteinExistence type="predicted"/>
<dbReference type="EMBL" id="HBUF01593505">
    <property type="protein sequence ID" value="CAG6774065.1"/>
    <property type="molecule type" value="Transcribed_RNA"/>
</dbReference>
<reference evidence="2" key="1">
    <citation type="submission" date="2021-05" db="EMBL/GenBank/DDBJ databases">
        <authorList>
            <person name="Alioto T."/>
            <person name="Alioto T."/>
            <person name="Gomez Garrido J."/>
        </authorList>
    </citation>
    <scope>NUCLEOTIDE SEQUENCE</scope>
</reference>
<evidence type="ECO:0000256" key="1">
    <source>
        <dbReference type="SAM" id="Phobius"/>
    </source>
</evidence>